<feature type="domain" description="Small ribosomal subunit protein uS4 N-terminal" evidence="10">
    <location>
        <begin position="3"/>
        <end position="98"/>
    </location>
</feature>
<sequence length="209" mass="24396">MARYTGASCRLCRRENLKMFLKGDRCYSDKCAFERRSFAPGQHGQNRFRKVSDYAVQLREKQKVKQMYGMLEAQFRRYFERAERAKGVTGETLLIMLERRLDNVLYRSGFASSRDQARQMVRHNLFTLNGKKVNIPSHQVNAGDIIALKEKYQKSEQVIDNLEGAVRRGLPSWLELDQAKFHCAVKALPNREEITMPIQEQLIVELYSK</sequence>
<evidence type="ECO:0000256" key="7">
    <source>
        <dbReference type="HAMAP-Rule" id="MF_01306"/>
    </source>
</evidence>
<reference evidence="11 12" key="1">
    <citation type="journal article" date="2011" name="Stand. Genomic Sci.">
        <title>Complete genome sequence of Desulfobulbus propionicus type strain (1pr3).</title>
        <authorList>
            <person name="Pagani I."/>
            <person name="Lapidus A."/>
            <person name="Nolan M."/>
            <person name="Lucas S."/>
            <person name="Hammon N."/>
            <person name="Deshpande S."/>
            <person name="Cheng J.F."/>
            <person name="Chertkov O."/>
            <person name="Davenport K."/>
            <person name="Tapia R."/>
            <person name="Han C."/>
            <person name="Goodwin L."/>
            <person name="Pitluck S."/>
            <person name="Liolios K."/>
            <person name="Mavromatis K."/>
            <person name="Ivanova N."/>
            <person name="Mikhailova N."/>
            <person name="Pati A."/>
            <person name="Chen A."/>
            <person name="Palaniappan K."/>
            <person name="Land M."/>
            <person name="Hauser L."/>
            <person name="Chang Y.J."/>
            <person name="Jeffries C.D."/>
            <person name="Detter J.C."/>
            <person name="Brambilla E."/>
            <person name="Kannan K.P."/>
            <person name="Djao O.D."/>
            <person name="Rohde M."/>
            <person name="Pukall R."/>
            <person name="Spring S."/>
            <person name="Goker M."/>
            <person name="Sikorski J."/>
            <person name="Woyke T."/>
            <person name="Bristow J."/>
            <person name="Eisen J.A."/>
            <person name="Markowitz V."/>
            <person name="Hugenholtz P."/>
            <person name="Kyrpides N.C."/>
            <person name="Klenk H.P."/>
        </authorList>
    </citation>
    <scope>NUCLEOTIDE SEQUENCE [LARGE SCALE GENOMIC DNA]</scope>
    <source>
        <strain evidence="12">ATCC 33891 / DSM 2032 / 1pr3</strain>
    </source>
</reference>
<proteinExistence type="inferred from homology"/>
<evidence type="ECO:0000256" key="2">
    <source>
        <dbReference type="ARBA" id="ARBA00022730"/>
    </source>
</evidence>
<keyword evidence="2 7" id="KW-0699">rRNA-binding</keyword>
<dbReference type="PROSITE" id="PS00632">
    <property type="entry name" value="RIBOSOMAL_S4"/>
    <property type="match status" value="1"/>
</dbReference>
<dbReference type="SMART" id="SM01390">
    <property type="entry name" value="Ribosomal_S4"/>
    <property type="match status" value="1"/>
</dbReference>
<comment type="function">
    <text evidence="7">With S5 and S12 plays an important role in translational accuracy.</text>
</comment>
<comment type="subunit">
    <text evidence="7">Part of the 30S ribosomal subunit. Contacts protein S5. The interaction surface between S4 and S5 is involved in control of translational fidelity.</text>
</comment>
<dbReference type="GO" id="GO:0006412">
    <property type="term" value="P:translation"/>
    <property type="evidence" value="ECO:0007669"/>
    <property type="project" value="UniProtKB-UniRule"/>
</dbReference>
<keyword evidence="4 7" id="KW-0689">Ribosomal protein</keyword>
<dbReference type="Gene3D" id="1.10.1050.10">
    <property type="entry name" value="Ribosomal Protein S4 Delta 41, Chain A, domain 1"/>
    <property type="match status" value="1"/>
</dbReference>
<evidence type="ECO:0000256" key="6">
    <source>
        <dbReference type="ARBA" id="ARBA00035254"/>
    </source>
</evidence>
<keyword evidence="3 7" id="KW-0694">RNA-binding</keyword>
<dbReference type="InterPro" id="IPR002942">
    <property type="entry name" value="S4_RNA-bd"/>
</dbReference>
<dbReference type="Pfam" id="PF00163">
    <property type="entry name" value="Ribosomal_S4"/>
    <property type="match status" value="1"/>
</dbReference>
<dbReference type="NCBIfam" id="TIGR01017">
    <property type="entry name" value="rpsD_bact"/>
    <property type="match status" value="1"/>
</dbReference>
<comment type="function">
    <text evidence="7">One of the primary rRNA binding proteins, it binds directly to 16S rRNA where it nucleates assembly of the body of the 30S subunit.</text>
</comment>
<dbReference type="HAMAP" id="MF_01306_B">
    <property type="entry name" value="Ribosomal_uS4_B"/>
    <property type="match status" value="1"/>
</dbReference>
<dbReference type="AlphaFoldDB" id="A0A7U3YKC1"/>
<dbReference type="GO" id="GO:0015935">
    <property type="term" value="C:small ribosomal subunit"/>
    <property type="evidence" value="ECO:0007669"/>
    <property type="project" value="InterPro"/>
</dbReference>
<dbReference type="Pfam" id="PF01479">
    <property type="entry name" value="S4"/>
    <property type="match status" value="1"/>
</dbReference>
<dbReference type="GO" id="GO:0042274">
    <property type="term" value="P:ribosomal small subunit biogenesis"/>
    <property type="evidence" value="ECO:0007669"/>
    <property type="project" value="TreeGrafter"/>
</dbReference>
<evidence type="ECO:0000256" key="5">
    <source>
        <dbReference type="ARBA" id="ARBA00023274"/>
    </source>
</evidence>
<gene>
    <name evidence="7" type="primary">rpsD</name>
    <name evidence="11" type="ordered locus">Despr_0812</name>
</gene>
<dbReference type="SMART" id="SM00363">
    <property type="entry name" value="S4"/>
    <property type="match status" value="1"/>
</dbReference>
<dbReference type="InterPro" id="IPR005709">
    <property type="entry name" value="Ribosomal_uS4_bac-type"/>
</dbReference>
<feature type="domain" description="RNA-binding S4" evidence="9">
    <location>
        <begin position="99"/>
        <end position="163"/>
    </location>
</feature>
<evidence type="ECO:0000256" key="3">
    <source>
        <dbReference type="ARBA" id="ARBA00022884"/>
    </source>
</evidence>
<evidence type="ECO:0000256" key="4">
    <source>
        <dbReference type="ARBA" id="ARBA00022980"/>
    </source>
</evidence>
<accession>A0A7U3YKC1</accession>
<dbReference type="GO" id="GO:0003735">
    <property type="term" value="F:structural constituent of ribosome"/>
    <property type="evidence" value="ECO:0007669"/>
    <property type="project" value="InterPro"/>
</dbReference>
<keyword evidence="5 7" id="KW-0687">Ribonucleoprotein</keyword>
<dbReference type="Gene3D" id="3.10.290.10">
    <property type="entry name" value="RNA-binding S4 domain"/>
    <property type="match status" value="1"/>
</dbReference>
<dbReference type="InterPro" id="IPR018079">
    <property type="entry name" value="Ribosomal_uS4_CS"/>
</dbReference>
<comment type="similarity">
    <text evidence="1 7 8">Belongs to the universal ribosomal protein uS4 family.</text>
</comment>
<dbReference type="NCBIfam" id="NF003717">
    <property type="entry name" value="PRK05327.1"/>
    <property type="match status" value="1"/>
</dbReference>
<dbReference type="EMBL" id="CP002364">
    <property type="protein sequence ID" value="ADW16986.1"/>
    <property type="molecule type" value="Genomic_DNA"/>
</dbReference>
<dbReference type="FunFam" id="3.10.290.10:FF:000001">
    <property type="entry name" value="30S ribosomal protein S4"/>
    <property type="match status" value="1"/>
</dbReference>
<organism evidence="11 12">
    <name type="scientific">Desulfobulbus propionicus (strain ATCC 33891 / DSM 2032 / VKM B-1956 / 1pr3)</name>
    <dbReference type="NCBI Taxonomy" id="577650"/>
    <lineage>
        <taxon>Bacteria</taxon>
        <taxon>Pseudomonadati</taxon>
        <taxon>Thermodesulfobacteriota</taxon>
        <taxon>Desulfobulbia</taxon>
        <taxon>Desulfobulbales</taxon>
        <taxon>Desulfobulbaceae</taxon>
        <taxon>Desulfobulbus</taxon>
    </lineage>
</organism>
<dbReference type="InterPro" id="IPR022801">
    <property type="entry name" value="Ribosomal_uS4"/>
</dbReference>
<dbReference type="PROSITE" id="PS50889">
    <property type="entry name" value="S4"/>
    <property type="match status" value="1"/>
</dbReference>
<evidence type="ECO:0000259" key="10">
    <source>
        <dbReference type="SMART" id="SM01390"/>
    </source>
</evidence>
<dbReference type="GO" id="GO:0019843">
    <property type="term" value="F:rRNA binding"/>
    <property type="evidence" value="ECO:0007669"/>
    <property type="project" value="UniProtKB-UniRule"/>
</dbReference>
<evidence type="ECO:0000313" key="11">
    <source>
        <dbReference type="EMBL" id="ADW16986.1"/>
    </source>
</evidence>
<evidence type="ECO:0000256" key="1">
    <source>
        <dbReference type="ARBA" id="ARBA00007465"/>
    </source>
</evidence>
<dbReference type="RefSeq" id="WP_015723530.1">
    <property type="nucleotide sequence ID" value="NC_014972.1"/>
</dbReference>
<protein>
    <recommendedName>
        <fullName evidence="6 7">Small ribosomal subunit protein uS4</fullName>
    </recommendedName>
</protein>
<dbReference type="Proteomes" id="UP000006365">
    <property type="component" value="Chromosome"/>
</dbReference>
<evidence type="ECO:0000259" key="9">
    <source>
        <dbReference type="SMART" id="SM00363"/>
    </source>
</evidence>
<dbReference type="PANTHER" id="PTHR11831">
    <property type="entry name" value="30S 40S RIBOSOMAL PROTEIN"/>
    <property type="match status" value="1"/>
</dbReference>
<dbReference type="InterPro" id="IPR036986">
    <property type="entry name" value="S4_RNA-bd_sf"/>
</dbReference>
<evidence type="ECO:0000256" key="8">
    <source>
        <dbReference type="RuleBase" id="RU003699"/>
    </source>
</evidence>
<dbReference type="CDD" id="cd00165">
    <property type="entry name" value="S4"/>
    <property type="match status" value="1"/>
</dbReference>
<dbReference type="FunFam" id="1.10.1050.10:FF:000001">
    <property type="entry name" value="30S ribosomal protein S4"/>
    <property type="match status" value="1"/>
</dbReference>
<dbReference type="SUPFAM" id="SSF55174">
    <property type="entry name" value="Alpha-L RNA-binding motif"/>
    <property type="match status" value="1"/>
</dbReference>
<dbReference type="InterPro" id="IPR001912">
    <property type="entry name" value="Ribosomal_uS4_N"/>
</dbReference>
<keyword evidence="12" id="KW-1185">Reference proteome</keyword>
<name>A0A7U3YKC1_DESPD</name>
<dbReference type="KEGG" id="dpr:Despr_0812"/>
<dbReference type="PANTHER" id="PTHR11831:SF4">
    <property type="entry name" value="SMALL RIBOSOMAL SUBUNIT PROTEIN US4M"/>
    <property type="match status" value="1"/>
</dbReference>
<evidence type="ECO:0000313" key="12">
    <source>
        <dbReference type="Proteomes" id="UP000006365"/>
    </source>
</evidence>